<name>A0A1M5Z689_9BURK</name>
<feature type="domain" description="RNA polymerase sigma factor 70 region 4 type 2" evidence="4">
    <location>
        <begin position="54"/>
        <end position="106"/>
    </location>
</feature>
<evidence type="ECO:0000313" key="5">
    <source>
        <dbReference type="EMBL" id="SHI19777.1"/>
    </source>
</evidence>
<keyword evidence="1" id="KW-0805">Transcription regulation</keyword>
<dbReference type="SUPFAM" id="SSF88659">
    <property type="entry name" value="Sigma3 and sigma4 domains of RNA polymerase sigma factors"/>
    <property type="match status" value="1"/>
</dbReference>
<dbReference type="Gene3D" id="1.10.10.10">
    <property type="entry name" value="Winged helix-like DNA-binding domain superfamily/Winged helix DNA-binding domain"/>
    <property type="match status" value="1"/>
</dbReference>
<keyword evidence="2" id="KW-0731">Sigma factor</keyword>
<dbReference type="EMBL" id="FQXE01000012">
    <property type="protein sequence ID" value="SHI19777.1"/>
    <property type="molecule type" value="Genomic_DNA"/>
</dbReference>
<organism evidence="5 6">
    <name type="scientific">Pollutimonas bauzanensis</name>
    <dbReference type="NCBI Taxonomy" id="658167"/>
    <lineage>
        <taxon>Bacteria</taxon>
        <taxon>Pseudomonadati</taxon>
        <taxon>Pseudomonadota</taxon>
        <taxon>Betaproteobacteria</taxon>
        <taxon>Burkholderiales</taxon>
        <taxon>Alcaligenaceae</taxon>
        <taxon>Pollutimonas</taxon>
    </lineage>
</organism>
<dbReference type="NCBIfam" id="TIGR02937">
    <property type="entry name" value="sigma70-ECF"/>
    <property type="match status" value="1"/>
</dbReference>
<evidence type="ECO:0000256" key="2">
    <source>
        <dbReference type="ARBA" id="ARBA00023082"/>
    </source>
</evidence>
<dbReference type="InterPro" id="IPR036388">
    <property type="entry name" value="WH-like_DNA-bd_sf"/>
</dbReference>
<sequence>MHARNFLYRAAQHRAIDMWRRESRYQHIAWDDVPEDAHPVACGADAGASAEQLREALVAALEKLPLNCRRAFVLNRIEGWTQVDIARHLKLSPGSVERYIARATQHVRERVRDDD</sequence>
<evidence type="ECO:0000259" key="4">
    <source>
        <dbReference type="Pfam" id="PF08281"/>
    </source>
</evidence>
<dbReference type="InterPro" id="IPR014284">
    <property type="entry name" value="RNA_pol_sigma-70_dom"/>
</dbReference>
<dbReference type="InterPro" id="IPR039425">
    <property type="entry name" value="RNA_pol_sigma-70-like"/>
</dbReference>
<dbReference type="GO" id="GO:0016987">
    <property type="term" value="F:sigma factor activity"/>
    <property type="evidence" value="ECO:0007669"/>
    <property type="project" value="UniProtKB-KW"/>
</dbReference>
<protein>
    <submittedName>
        <fullName evidence="5">RNA polymerase sigma factor, sigma-70 family</fullName>
    </submittedName>
</protein>
<reference evidence="5 6" key="1">
    <citation type="submission" date="2016-11" db="EMBL/GenBank/DDBJ databases">
        <authorList>
            <person name="Jaros S."/>
            <person name="Januszkiewicz K."/>
            <person name="Wedrychowicz H."/>
        </authorList>
    </citation>
    <scope>NUCLEOTIDE SEQUENCE [LARGE SCALE GENOMIC DNA]</scope>
    <source>
        <strain evidence="5 6">CGMCC 1.10190</strain>
    </source>
</reference>
<dbReference type="GO" id="GO:0003677">
    <property type="term" value="F:DNA binding"/>
    <property type="evidence" value="ECO:0007669"/>
    <property type="project" value="InterPro"/>
</dbReference>
<dbReference type="OrthoDB" id="192021at2"/>
<dbReference type="GO" id="GO:0006352">
    <property type="term" value="P:DNA-templated transcription initiation"/>
    <property type="evidence" value="ECO:0007669"/>
    <property type="project" value="InterPro"/>
</dbReference>
<accession>A0A1M5Z689</accession>
<evidence type="ECO:0000256" key="1">
    <source>
        <dbReference type="ARBA" id="ARBA00023015"/>
    </source>
</evidence>
<proteinExistence type="predicted"/>
<dbReference type="InterPro" id="IPR013249">
    <property type="entry name" value="RNA_pol_sigma70_r4_t2"/>
</dbReference>
<gene>
    <name evidence="5" type="ORF">SAMN04488135_112157</name>
</gene>
<dbReference type="Proteomes" id="UP000184226">
    <property type="component" value="Unassembled WGS sequence"/>
</dbReference>
<dbReference type="RefSeq" id="WP_073106538.1">
    <property type="nucleotide sequence ID" value="NZ_FQXE01000012.1"/>
</dbReference>
<dbReference type="Pfam" id="PF08281">
    <property type="entry name" value="Sigma70_r4_2"/>
    <property type="match status" value="1"/>
</dbReference>
<evidence type="ECO:0000313" key="6">
    <source>
        <dbReference type="Proteomes" id="UP000184226"/>
    </source>
</evidence>
<dbReference type="InterPro" id="IPR013324">
    <property type="entry name" value="RNA_pol_sigma_r3/r4-like"/>
</dbReference>
<keyword evidence="6" id="KW-1185">Reference proteome</keyword>
<dbReference type="STRING" id="658167.SAMN04488135_112157"/>
<keyword evidence="3" id="KW-0804">Transcription</keyword>
<evidence type="ECO:0000256" key="3">
    <source>
        <dbReference type="ARBA" id="ARBA00023163"/>
    </source>
</evidence>
<dbReference type="PANTHER" id="PTHR43133">
    <property type="entry name" value="RNA POLYMERASE ECF-TYPE SIGMA FACTO"/>
    <property type="match status" value="1"/>
</dbReference>
<dbReference type="AlphaFoldDB" id="A0A1M5Z689"/>
<dbReference type="PANTHER" id="PTHR43133:SF63">
    <property type="entry name" value="RNA POLYMERASE SIGMA FACTOR FECI-RELATED"/>
    <property type="match status" value="1"/>
</dbReference>